<evidence type="ECO:0000313" key="2">
    <source>
        <dbReference type="EMBL" id="NGO55838.1"/>
    </source>
</evidence>
<comment type="caution">
    <text evidence="2">The sequence shown here is derived from an EMBL/GenBank/DDBJ whole genome shotgun (WGS) entry which is preliminary data.</text>
</comment>
<dbReference type="Proteomes" id="UP001642900">
    <property type="component" value="Unassembled WGS sequence"/>
</dbReference>
<accession>A0A6G4WN88</accession>
<proteinExistence type="predicted"/>
<evidence type="ECO:0000256" key="1">
    <source>
        <dbReference type="SAM" id="Phobius"/>
    </source>
</evidence>
<feature type="non-terminal residue" evidence="2">
    <location>
        <position position="400"/>
    </location>
</feature>
<keyword evidence="1" id="KW-0812">Transmembrane</keyword>
<evidence type="ECO:0000313" key="3">
    <source>
        <dbReference type="Proteomes" id="UP001642900"/>
    </source>
</evidence>
<protein>
    <submittedName>
        <fullName evidence="2">Adenylate/guanylate cyclase domain-containing protein</fullName>
    </submittedName>
</protein>
<keyword evidence="1" id="KW-1133">Transmembrane helix</keyword>
<dbReference type="Gene3D" id="3.30.450.20">
    <property type="entry name" value="PAS domain"/>
    <property type="match status" value="1"/>
</dbReference>
<reference evidence="2 3" key="1">
    <citation type="submission" date="2020-02" db="EMBL/GenBank/DDBJ databases">
        <title>Genome sequence of strain CCNWXJ40-4.</title>
        <authorList>
            <person name="Gao J."/>
            <person name="Sun J."/>
        </authorList>
    </citation>
    <scope>NUCLEOTIDE SEQUENCE [LARGE SCALE GENOMIC DNA]</scope>
    <source>
        <strain evidence="2 3">CCNWXJ 40-4</strain>
    </source>
</reference>
<keyword evidence="3" id="KW-1185">Reference proteome</keyword>
<name>A0A6G4WN88_9HYPH</name>
<dbReference type="EMBL" id="JAAKZF010000139">
    <property type="protein sequence ID" value="NGO55838.1"/>
    <property type="molecule type" value="Genomic_DNA"/>
</dbReference>
<dbReference type="AlphaFoldDB" id="A0A6G4WN88"/>
<keyword evidence="1" id="KW-0472">Membrane</keyword>
<organism evidence="2 3">
    <name type="scientific">Allomesorhizobium camelthorni</name>
    <dbReference type="NCBI Taxonomy" id="475069"/>
    <lineage>
        <taxon>Bacteria</taxon>
        <taxon>Pseudomonadati</taxon>
        <taxon>Pseudomonadota</taxon>
        <taxon>Alphaproteobacteria</taxon>
        <taxon>Hyphomicrobiales</taxon>
        <taxon>Phyllobacteriaceae</taxon>
        <taxon>Allomesorhizobium</taxon>
    </lineage>
</organism>
<sequence length="400" mass="44297">MRISVRVALSVLLLGCIAASALIVDALWRRTADNNSRLLIATLDRQITDAVRKEVAGRIASAEAAFGAVRTIFLQNVIDTREADKREFVFLSQIQAQPSLSWIAFGWPDTSFFASHKLGDKELEMMEIFIKDGVRTRRVDRYKVLPGDIEFSKRTFEPSDYIVTNQPWYQQAITADAPAWFIVSDHPTVKRAAAAFSGPIDVYRKRQGVLATMIELGRLSRFLGSLQVARTGAAFILASDGQIIAGPDKTADEIHDADLSGHPLLGVARQLGERLMNRSEPVSTEGARSRIVDRGISYNATMTPLDFQGWQVAVIIPEAEFLAEIERTTRQLAFTLLALVVIAGAVSVLIAQRLLAAPLQAVVDNLRFVENFELGRVTRRRSWLFEFDTLSTALVHMAAG</sequence>
<gene>
    <name evidence="2" type="ORF">G6N73_33345</name>
</gene>
<feature type="transmembrane region" description="Helical" evidence="1">
    <location>
        <begin position="332"/>
        <end position="351"/>
    </location>
</feature>